<keyword evidence="2" id="KW-1185">Reference proteome</keyword>
<gene>
    <name evidence="1" type="ORF">WN51_04639</name>
</gene>
<reference evidence="1 2" key="1">
    <citation type="submission" date="2015-07" db="EMBL/GenBank/DDBJ databases">
        <title>The genome of Melipona quadrifasciata.</title>
        <authorList>
            <person name="Pan H."/>
            <person name="Kapheim K."/>
        </authorList>
    </citation>
    <scope>NUCLEOTIDE SEQUENCE [LARGE SCALE GENOMIC DNA]</scope>
    <source>
        <strain evidence="1">0111107301</strain>
        <tissue evidence="1">Whole body</tissue>
    </source>
</reference>
<proteinExistence type="predicted"/>
<evidence type="ECO:0000313" key="2">
    <source>
        <dbReference type="Proteomes" id="UP000053105"/>
    </source>
</evidence>
<dbReference type="Proteomes" id="UP000053105">
    <property type="component" value="Unassembled WGS sequence"/>
</dbReference>
<dbReference type="EMBL" id="KQ435847">
    <property type="protein sequence ID" value="KOX71104.1"/>
    <property type="molecule type" value="Genomic_DNA"/>
</dbReference>
<protein>
    <submittedName>
        <fullName evidence="1">Uncharacterized protein</fullName>
    </submittedName>
</protein>
<accession>A0A0N0BDY7</accession>
<dbReference type="AlphaFoldDB" id="A0A0N0BDY7"/>
<sequence>MFNSGVHLELDTGVNANVTVREFIIDWQRHGTTNDSASLGSWNSMTWEAATLGNCGSPISPSRIDFTELIRNILLVRTNDSIKVELGRILSSRLKKNVARLESTTSTVELGFSVILRFCGLVFIEQQNVDFFPLSLTTLLAGNFGQQQDESCQGLYDTVALIDDLQHLVEIMVSIKNFMEYKFESLASTSQTDD</sequence>
<name>A0A0N0BDY7_9HYME</name>
<organism evidence="1 2">
    <name type="scientific">Melipona quadrifasciata</name>
    <dbReference type="NCBI Taxonomy" id="166423"/>
    <lineage>
        <taxon>Eukaryota</taxon>
        <taxon>Metazoa</taxon>
        <taxon>Ecdysozoa</taxon>
        <taxon>Arthropoda</taxon>
        <taxon>Hexapoda</taxon>
        <taxon>Insecta</taxon>
        <taxon>Pterygota</taxon>
        <taxon>Neoptera</taxon>
        <taxon>Endopterygota</taxon>
        <taxon>Hymenoptera</taxon>
        <taxon>Apocrita</taxon>
        <taxon>Aculeata</taxon>
        <taxon>Apoidea</taxon>
        <taxon>Anthophila</taxon>
        <taxon>Apidae</taxon>
        <taxon>Melipona</taxon>
    </lineage>
</organism>
<evidence type="ECO:0000313" key="1">
    <source>
        <dbReference type="EMBL" id="KOX71104.1"/>
    </source>
</evidence>